<evidence type="ECO:0000313" key="11">
    <source>
        <dbReference type="Proteomes" id="UP001202328"/>
    </source>
</evidence>
<proteinExistence type="inferred from homology"/>
<gene>
    <name evidence="10" type="ORF">MKW98_025231</name>
</gene>
<evidence type="ECO:0000256" key="5">
    <source>
        <dbReference type="ARBA" id="ARBA00023180"/>
    </source>
</evidence>
<feature type="domain" description="Peptidase A1" evidence="9">
    <location>
        <begin position="77"/>
        <end position="432"/>
    </location>
</feature>
<dbReference type="InterPro" id="IPR032799">
    <property type="entry name" value="TAXi_C"/>
</dbReference>
<dbReference type="InterPro" id="IPR001461">
    <property type="entry name" value="Aspartic_peptidase_A1"/>
</dbReference>
<dbReference type="PROSITE" id="PS00141">
    <property type="entry name" value="ASP_PROTEASE"/>
    <property type="match status" value="1"/>
</dbReference>
<keyword evidence="4 7" id="KW-0378">Hydrolase</keyword>
<dbReference type="EMBL" id="JAJJMB010015535">
    <property type="protein sequence ID" value="KAI3853714.1"/>
    <property type="molecule type" value="Genomic_DNA"/>
</dbReference>
<accession>A0AAD4S280</accession>
<keyword evidence="5" id="KW-0325">Glycoprotein</keyword>
<name>A0AAD4S280_9MAGN</name>
<comment type="similarity">
    <text evidence="1 7">Belongs to the peptidase A1 family.</text>
</comment>
<dbReference type="InterPro" id="IPR032861">
    <property type="entry name" value="TAXi_N"/>
</dbReference>
<keyword evidence="2 7" id="KW-0645">Protease</keyword>
<evidence type="ECO:0000256" key="7">
    <source>
        <dbReference type="RuleBase" id="RU000454"/>
    </source>
</evidence>
<evidence type="ECO:0000313" key="10">
    <source>
        <dbReference type="EMBL" id="KAI3853714.1"/>
    </source>
</evidence>
<evidence type="ECO:0000259" key="9">
    <source>
        <dbReference type="PROSITE" id="PS51767"/>
    </source>
</evidence>
<evidence type="ECO:0000256" key="4">
    <source>
        <dbReference type="ARBA" id="ARBA00022801"/>
    </source>
</evidence>
<dbReference type="Gene3D" id="2.40.70.10">
    <property type="entry name" value="Acid Proteases"/>
    <property type="match status" value="2"/>
</dbReference>
<comment type="caution">
    <text evidence="10">The sequence shown here is derived from an EMBL/GenBank/DDBJ whole genome shotgun (WGS) entry which is preliminary data.</text>
</comment>
<dbReference type="PROSITE" id="PS51767">
    <property type="entry name" value="PEPTIDASE_A1"/>
    <property type="match status" value="1"/>
</dbReference>
<dbReference type="GO" id="GO:0006508">
    <property type="term" value="P:proteolysis"/>
    <property type="evidence" value="ECO:0007669"/>
    <property type="project" value="UniProtKB-KW"/>
</dbReference>
<evidence type="ECO:0000256" key="2">
    <source>
        <dbReference type="ARBA" id="ARBA00022670"/>
    </source>
</evidence>
<dbReference type="PANTHER" id="PTHR13683:SF768">
    <property type="entry name" value="EUKARYOTIC ASPARTYL PROTEASE FAMILY PROTEIN"/>
    <property type="match status" value="1"/>
</dbReference>
<protein>
    <recommendedName>
        <fullName evidence="9">Peptidase A1 domain-containing protein</fullName>
    </recommendedName>
</protein>
<dbReference type="PRINTS" id="PR00792">
    <property type="entry name" value="PEPSIN"/>
</dbReference>
<reference evidence="10" key="1">
    <citation type="submission" date="2022-04" db="EMBL/GenBank/DDBJ databases">
        <title>A functionally conserved STORR gene fusion in Papaver species that diverged 16.8 million years ago.</title>
        <authorList>
            <person name="Catania T."/>
        </authorList>
    </citation>
    <scope>NUCLEOTIDE SEQUENCE</scope>
    <source>
        <strain evidence="10">S-188037</strain>
    </source>
</reference>
<feature type="signal peptide" evidence="8">
    <location>
        <begin position="1"/>
        <end position="21"/>
    </location>
</feature>
<keyword evidence="3 7" id="KW-0064">Aspartyl protease</keyword>
<evidence type="ECO:0000256" key="6">
    <source>
        <dbReference type="PIRSR" id="PIRSR601461-1"/>
    </source>
</evidence>
<feature type="active site" evidence="6">
    <location>
        <position position="312"/>
    </location>
</feature>
<keyword evidence="11" id="KW-1185">Reference proteome</keyword>
<dbReference type="Pfam" id="PF14541">
    <property type="entry name" value="TAXi_C"/>
    <property type="match status" value="1"/>
</dbReference>
<dbReference type="Proteomes" id="UP001202328">
    <property type="component" value="Unassembled WGS sequence"/>
</dbReference>
<evidence type="ECO:0000256" key="1">
    <source>
        <dbReference type="ARBA" id="ARBA00007447"/>
    </source>
</evidence>
<keyword evidence="8" id="KW-0732">Signal</keyword>
<dbReference type="Pfam" id="PF14543">
    <property type="entry name" value="TAXi_N"/>
    <property type="match status" value="1"/>
</dbReference>
<sequence>MGLSNFIVVFVLVLAVFSTIAFVNGGGVFKVKHKFGGEAYRSLKDLALHDKNRHGRFLAAIDVPLGGDGKATGTGLYYTQLSIGSPSKDYYLHVDTGSDILWVNCAQCSPCAKETDIDDLTLKLYDPRSSSTAELVPCSGGYCTEFNKGPISSCVSNGVCAYGLQYGDGSGSVGYFVQDVIGFDQVSGNLQTTTGNSSITFGCGLEQTGNLASSTGALDGLIGFGASSTSMLSQLASSGKVKKKFAHCLDGKNGGGIFAIGDVVQPKLKTTPLVPNALHYNVNMESVKVGKTVLNIPKQVYEAGAGKGAIIDSGTTLTYLPGAIFDPLRLMILTSQANLSIHLVDNLLDCFKFDKSIDDSFPTVTFGFENSLELNVYPHDYLVPYNDEWCFGWQDSEKLQSDAVKDLIILGDLVLTNKLVLYDLENQVLGLSDYNCSSTIGMKDETTGAVNQVGSHNLSSSPARYHMDFGIVMKLFLLSLIMFYHCI</sequence>
<dbReference type="SUPFAM" id="SSF50630">
    <property type="entry name" value="Acid proteases"/>
    <property type="match status" value="1"/>
</dbReference>
<dbReference type="InterPro" id="IPR033121">
    <property type="entry name" value="PEPTIDASE_A1"/>
</dbReference>
<evidence type="ECO:0000256" key="8">
    <source>
        <dbReference type="SAM" id="SignalP"/>
    </source>
</evidence>
<dbReference type="InterPro" id="IPR034161">
    <property type="entry name" value="Pepsin-like_plant"/>
</dbReference>
<organism evidence="10 11">
    <name type="scientific">Papaver atlanticum</name>
    <dbReference type="NCBI Taxonomy" id="357466"/>
    <lineage>
        <taxon>Eukaryota</taxon>
        <taxon>Viridiplantae</taxon>
        <taxon>Streptophyta</taxon>
        <taxon>Embryophyta</taxon>
        <taxon>Tracheophyta</taxon>
        <taxon>Spermatophyta</taxon>
        <taxon>Magnoliopsida</taxon>
        <taxon>Ranunculales</taxon>
        <taxon>Papaveraceae</taxon>
        <taxon>Papaveroideae</taxon>
        <taxon>Papaver</taxon>
    </lineage>
</organism>
<dbReference type="InterPro" id="IPR001969">
    <property type="entry name" value="Aspartic_peptidase_AS"/>
</dbReference>
<dbReference type="InterPro" id="IPR021109">
    <property type="entry name" value="Peptidase_aspartic_dom_sf"/>
</dbReference>
<feature type="chain" id="PRO_5041924716" description="Peptidase A1 domain-containing protein" evidence="8">
    <location>
        <begin position="22"/>
        <end position="487"/>
    </location>
</feature>
<dbReference type="AlphaFoldDB" id="A0AAD4S280"/>
<dbReference type="CDD" id="cd05476">
    <property type="entry name" value="pepsin_A_like_plant"/>
    <property type="match status" value="1"/>
</dbReference>
<evidence type="ECO:0000256" key="3">
    <source>
        <dbReference type="ARBA" id="ARBA00022750"/>
    </source>
</evidence>
<dbReference type="PANTHER" id="PTHR13683">
    <property type="entry name" value="ASPARTYL PROTEASES"/>
    <property type="match status" value="1"/>
</dbReference>
<dbReference type="GO" id="GO:0004190">
    <property type="term" value="F:aspartic-type endopeptidase activity"/>
    <property type="evidence" value="ECO:0007669"/>
    <property type="project" value="UniProtKB-KW"/>
</dbReference>
<feature type="active site" evidence="6">
    <location>
        <position position="95"/>
    </location>
</feature>